<dbReference type="EMBL" id="JACHGW010000001">
    <property type="protein sequence ID" value="MBB6048982.1"/>
    <property type="molecule type" value="Genomic_DNA"/>
</dbReference>
<dbReference type="SUPFAM" id="SSF74784">
    <property type="entry name" value="Translin"/>
    <property type="match status" value="1"/>
</dbReference>
<dbReference type="Proteomes" id="UP000520814">
    <property type="component" value="Unassembled WGS sequence"/>
</dbReference>
<dbReference type="InterPro" id="IPR036081">
    <property type="entry name" value="Translin_sf"/>
</dbReference>
<name>A0A7W9SLR7_ARMRO</name>
<accession>A0A7W9SLR7</accession>
<evidence type="ECO:0000313" key="1">
    <source>
        <dbReference type="EMBL" id="MBB6048982.1"/>
    </source>
</evidence>
<reference evidence="1 2" key="1">
    <citation type="submission" date="2020-08" db="EMBL/GenBank/DDBJ databases">
        <title>Genomic Encyclopedia of Type Strains, Phase IV (KMG-IV): sequencing the most valuable type-strain genomes for metagenomic binning, comparative biology and taxonomic classification.</title>
        <authorList>
            <person name="Goeker M."/>
        </authorList>
    </citation>
    <scope>NUCLEOTIDE SEQUENCE [LARGE SCALE GENOMIC DNA]</scope>
    <source>
        <strain evidence="1 2">DSM 23562</strain>
    </source>
</reference>
<dbReference type="Gene3D" id="1.20.58.2140">
    <property type="match status" value="1"/>
</dbReference>
<protein>
    <submittedName>
        <fullName evidence="1">Translin</fullName>
    </submittedName>
</protein>
<dbReference type="GO" id="GO:0043565">
    <property type="term" value="F:sequence-specific DNA binding"/>
    <property type="evidence" value="ECO:0007669"/>
    <property type="project" value="InterPro"/>
</dbReference>
<sequence>MQNLNAIVSQARGALEATYQSRERALAHGRALTRTCANAIRAMHRGELSEARLAVAGAQAEAVEVAAALADYPELLYAGYVQDAHKELAEAACLLALIEGVDLPTPESLGIEAAAYLNGLAEAASEGRRHALDALRKGEHTRAETMLTAMDEILSALATVDFPDAVTSGLRRTCDALRAVVERTRGDVTMAMVQDRLMRSLDSR</sequence>
<dbReference type="AlphaFoldDB" id="A0A7W9SLR7"/>
<dbReference type="RefSeq" id="WP_184192602.1">
    <property type="nucleotide sequence ID" value="NZ_JACHGW010000001.1"/>
</dbReference>
<proteinExistence type="predicted"/>
<gene>
    <name evidence="1" type="ORF">HNQ39_000744</name>
</gene>
<comment type="caution">
    <text evidence="1">The sequence shown here is derived from an EMBL/GenBank/DDBJ whole genome shotgun (WGS) entry which is preliminary data.</text>
</comment>
<evidence type="ECO:0000313" key="2">
    <source>
        <dbReference type="Proteomes" id="UP000520814"/>
    </source>
</evidence>
<dbReference type="CDD" id="cd14820">
    <property type="entry name" value="TRAX"/>
    <property type="match status" value="1"/>
</dbReference>
<keyword evidence="2" id="KW-1185">Reference proteome</keyword>
<organism evidence="1 2">
    <name type="scientific">Armatimonas rosea</name>
    <dbReference type="NCBI Taxonomy" id="685828"/>
    <lineage>
        <taxon>Bacteria</taxon>
        <taxon>Bacillati</taxon>
        <taxon>Armatimonadota</taxon>
        <taxon>Armatimonadia</taxon>
        <taxon>Armatimonadales</taxon>
        <taxon>Armatimonadaceae</taxon>
        <taxon>Armatimonas</taxon>
    </lineage>
</organism>